<name>A0A8S9ZJA1_9BILA</name>
<proteinExistence type="predicted"/>
<sequence length="140" mass="16335">MLKRTCSGFELEADDSMQTTPPKNPRREEERNGQQLTPQTPSPSRLVYQMNVLDAALAHYFSPKRKSPSRITGRAAQRKLKFEISDSEQEETDILMDEMDISTRKNEKQKIGKKEPHECDITSIRECFNNWMLIYQKIKV</sequence>
<evidence type="ECO:0000313" key="2">
    <source>
        <dbReference type="EMBL" id="KAF7633436.1"/>
    </source>
</evidence>
<comment type="caution">
    <text evidence="2">The sequence shown here is derived from an EMBL/GenBank/DDBJ whole genome shotgun (WGS) entry which is preliminary data.</text>
</comment>
<feature type="compositionally biased region" description="Polar residues" evidence="1">
    <location>
        <begin position="33"/>
        <end position="43"/>
    </location>
</feature>
<organism evidence="2 3">
    <name type="scientific">Meloidogyne graminicola</name>
    <dbReference type="NCBI Taxonomy" id="189291"/>
    <lineage>
        <taxon>Eukaryota</taxon>
        <taxon>Metazoa</taxon>
        <taxon>Ecdysozoa</taxon>
        <taxon>Nematoda</taxon>
        <taxon>Chromadorea</taxon>
        <taxon>Rhabditida</taxon>
        <taxon>Tylenchina</taxon>
        <taxon>Tylenchomorpha</taxon>
        <taxon>Tylenchoidea</taxon>
        <taxon>Meloidogynidae</taxon>
        <taxon>Meloidogyninae</taxon>
        <taxon>Meloidogyne</taxon>
    </lineage>
</organism>
<dbReference type="Proteomes" id="UP000605970">
    <property type="component" value="Unassembled WGS sequence"/>
</dbReference>
<accession>A0A8S9ZJA1</accession>
<evidence type="ECO:0000313" key="3">
    <source>
        <dbReference type="Proteomes" id="UP000605970"/>
    </source>
</evidence>
<reference evidence="2" key="1">
    <citation type="journal article" date="2020" name="Ecol. Evol.">
        <title>Genome structure and content of the rice root-knot nematode (Meloidogyne graminicola).</title>
        <authorList>
            <person name="Phan N.T."/>
            <person name="Danchin E.G.J."/>
            <person name="Klopp C."/>
            <person name="Perfus-Barbeoch L."/>
            <person name="Kozlowski D.K."/>
            <person name="Koutsovoulos G.D."/>
            <person name="Lopez-Roques C."/>
            <person name="Bouchez O."/>
            <person name="Zahm M."/>
            <person name="Besnard G."/>
            <person name="Bellafiore S."/>
        </authorList>
    </citation>
    <scope>NUCLEOTIDE SEQUENCE</scope>
    <source>
        <strain evidence="2">VN-18</strain>
    </source>
</reference>
<gene>
    <name evidence="2" type="ORF">Mgra_00007123</name>
</gene>
<protein>
    <submittedName>
        <fullName evidence="2">Uncharacterized protein</fullName>
    </submittedName>
</protein>
<dbReference type="EMBL" id="JABEBT010000076">
    <property type="protein sequence ID" value="KAF7633436.1"/>
    <property type="molecule type" value="Genomic_DNA"/>
</dbReference>
<keyword evidence="3" id="KW-1185">Reference proteome</keyword>
<dbReference type="AlphaFoldDB" id="A0A8S9ZJA1"/>
<evidence type="ECO:0000256" key="1">
    <source>
        <dbReference type="SAM" id="MobiDB-lite"/>
    </source>
</evidence>
<feature type="region of interest" description="Disordered" evidence="1">
    <location>
        <begin position="1"/>
        <end position="44"/>
    </location>
</feature>